<dbReference type="GO" id="GO:0034975">
    <property type="term" value="P:protein folding in endoplasmic reticulum"/>
    <property type="evidence" value="ECO:0007669"/>
    <property type="project" value="TreeGrafter"/>
</dbReference>
<comment type="subcellular location">
    <subcellularLocation>
        <location evidence="1">Endoplasmic reticulum membrane</location>
        <topology evidence="1">Single-pass type I membrane protein</topology>
    </subcellularLocation>
</comment>
<dbReference type="InterPro" id="IPR026895">
    <property type="entry name" value="EMC1"/>
</dbReference>
<evidence type="ECO:0000256" key="10">
    <source>
        <dbReference type="ARBA" id="ARBA00023180"/>
    </source>
</evidence>
<feature type="binding site" evidence="12">
    <location>
        <position position="1559"/>
    </location>
    <ligand>
        <name>substrate</name>
    </ligand>
</feature>
<reference evidence="17 18" key="1">
    <citation type="journal article" date="2012" name="Appl. Environ. Microbiol.">
        <title>Short-read sequencing for genomic analysis of the brown rot fungus Fibroporia radiculosa.</title>
        <authorList>
            <person name="Tang J.D."/>
            <person name="Perkins A.D."/>
            <person name="Sonstegard T.S."/>
            <person name="Schroeder S.G."/>
            <person name="Burgess S.C."/>
            <person name="Diehl S.V."/>
        </authorList>
    </citation>
    <scope>NUCLEOTIDE SEQUENCE [LARGE SCALE GENOMIC DNA]</scope>
    <source>
        <strain evidence="17 18">TFFH 294</strain>
    </source>
</reference>
<evidence type="ECO:0000256" key="6">
    <source>
        <dbReference type="ARBA" id="ARBA00022729"/>
    </source>
</evidence>
<evidence type="ECO:0000256" key="5">
    <source>
        <dbReference type="ARBA" id="ARBA00022692"/>
    </source>
</evidence>
<dbReference type="PANTHER" id="PTHR21573:SF0">
    <property type="entry name" value="ER MEMBRANE PROTEIN COMPLEX SUBUNIT 1"/>
    <property type="match status" value="1"/>
</dbReference>
<dbReference type="PANTHER" id="PTHR21573">
    <property type="entry name" value="ER MEMBRANE PROTEIN COMPLEX SUBUNIT 1"/>
    <property type="match status" value="1"/>
</dbReference>
<dbReference type="Pfam" id="PF25293">
    <property type="entry name" value="Beta-prop_EMC1_N"/>
    <property type="match status" value="1"/>
</dbReference>
<keyword evidence="8" id="KW-1133">Transmembrane helix</keyword>
<evidence type="ECO:0000313" key="17">
    <source>
        <dbReference type="EMBL" id="CCM05286.1"/>
    </source>
</evidence>
<dbReference type="SUPFAM" id="SSF56024">
    <property type="entry name" value="Phospholipase D/nuclease"/>
    <property type="match status" value="2"/>
</dbReference>
<dbReference type="OrthoDB" id="28092at2759"/>
<proteinExistence type="inferred from homology"/>
<feature type="compositionally biased region" description="Polar residues" evidence="13">
    <location>
        <begin position="1095"/>
        <end position="1104"/>
    </location>
</feature>
<dbReference type="SMART" id="SM00726">
    <property type="entry name" value="UIM"/>
    <property type="match status" value="2"/>
</dbReference>
<dbReference type="CDD" id="cd09122">
    <property type="entry name" value="PLDc_Tdp1_1"/>
    <property type="match status" value="1"/>
</dbReference>
<accession>J4IBU8</accession>
<evidence type="ECO:0000256" key="12">
    <source>
        <dbReference type="PIRSR" id="PIRSR610347-2"/>
    </source>
</evidence>
<evidence type="ECO:0000256" key="11">
    <source>
        <dbReference type="PIRSR" id="PIRSR610347-1"/>
    </source>
</evidence>
<feature type="chain" id="PRO_5003778869" description="ER membrane protein complex subunit 1" evidence="14">
    <location>
        <begin position="19"/>
        <end position="1675"/>
    </location>
</feature>
<evidence type="ECO:0000256" key="4">
    <source>
        <dbReference type="ARBA" id="ARBA00020824"/>
    </source>
</evidence>
<dbReference type="RefSeq" id="XP_012184569.1">
    <property type="nucleotide sequence ID" value="XM_012329179.1"/>
</dbReference>
<dbReference type="CDD" id="cd09123">
    <property type="entry name" value="PLDc_Tdp1_2"/>
    <property type="match status" value="1"/>
</dbReference>
<dbReference type="InterPro" id="IPR010347">
    <property type="entry name" value="Tdp1"/>
</dbReference>
<dbReference type="GO" id="GO:0005634">
    <property type="term" value="C:nucleus"/>
    <property type="evidence" value="ECO:0007669"/>
    <property type="project" value="InterPro"/>
</dbReference>
<keyword evidence="5" id="KW-0812">Transmembrane</keyword>
<feature type="active site" description="Nucleophile" evidence="11">
    <location>
        <position position="1313"/>
    </location>
</feature>
<evidence type="ECO:0000313" key="18">
    <source>
        <dbReference type="Proteomes" id="UP000006352"/>
    </source>
</evidence>
<evidence type="ECO:0000259" key="15">
    <source>
        <dbReference type="Pfam" id="PF07774"/>
    </source>
</evidence>
<evidence type="ECO:0000256" key="3">
    <source>
        <dbReference type="ARBA" id="ARBA00011276"/>
    </source>
</evidence>
<dbReference type="Gene3D" id="2.130.10.10">
    <property type="entry name" value="YVTN repeat-like/Quinoprotein amine dehydrogenase"/>
    <property type="match status" value="1"/>
</dbReference>
<evidence type="ECO:0000256" key="8">
    <source>
        <dbReference type="ARBA" id="ARBA00022989"/>
    </source>
</evidence>
<feature type="compositionally biased region" description="Basic and acidic residues" evidence="13">
    <location>
        <begin position="1127"/>
        <end position="1148"/>
    </location>
</feature>
<comment type="similarity">
    <text evidence="2">Belongs to the EMC1 family.</text>
</comment>
<comment type="subunit">
    <text evidence="3">Component of the ER membrane protein complex (EMC).</text>
</comment>
<sequence>MRAVRFLLAVSWATRIWALHSSEVGVVDWHKPFIGTPLLDAHSVAPKFHRIGDAGEPTHSVVLTATASNVLAALDPVDGHIVWRYMFEGDEHVIGYKQHGNVVAAVSGPGGATLRLLDASAGHLLFERRLHSPESGRLFDPEMLGTSIAFGSEGQDSDIFVLSNAHIVRRIDGKTGDVEWGWTAPDEACKESSLVAYSKIISTSSTVYVIGLAKSFAAYTVHVSALSATTGELISSINVPSSIRDGLADFLTLRNVRDYNIAPHVVWLESESVRSFALSPELAAKPMMIKGADYKRILDVGLEDFGQIVALKKDSTAHVFALGKEGLKGIWEFAESVSSNRYTESIYSSAVDKDGRPYVARVFWSHVFKKASAHIFAAHLSDGKGLASGFTFPFETSVHGVISHVAVDAANPGDLQIIARLALTTSTGAVQLWHQDQLQWTREEGLSDIRAVELVDLSERKVATARIDDESFGDRIKRQIAEAQDFPQYATSFVKRFVTGSYASVSSSVAPDVNASEPLARDAFGFRKVIVAATSQGKLYGIDSANGEVLWSRVFGLGWAANVGGQVLPVKIFVTRTVSDGDSPQVVLVTQRKATNSLVDTVVFHVDALTGDDATGKSPSKDILQGVDVISGPLVEAFMLRTDAGRVVVLLDEFAQIYLYPNTPESQDAFRRLAPSLHIPLRTGRPGHRTITGHRISPEPEFTGRHLSLPTWTLALPPSEDILAIVPRTQQPVASLGKVLGNRTTLYKYLNPHLMAVVTSSTSRCSIYLVDGSKGTIVYHAVLPSADSKCDVNVVLAENWLVYHYFDSEATGVNEAKGHRIVSVELYEGGGVDDKTRRLDKLRIVFLLQQNNFPYSLRASARERVTVRRSADAEAFHTVANENYQIQSFPRRFLDPRRPKRKPTSEEMEEWLTQYDALLPDDPKRVLSHDYQVVGTKHILTSPALLESTSLVFAYGQDLFFTRITPSNTFDLLSENFNKAQLVLTIAGLALAIVIAKPMPRAAVALSLAVSSSYFHLSPRTRCSATDPLVQEAMNGYIDDDIEVAKAIALSLQESQPKPSYPRQIDYITISDDEDEQDDDEKQFQADLQRAIQASKQEEGTSLSPARPAERQASAPTAATPFLSERAQLEKERLARQKRLRPDVDHDAQAGSEEDSDVRDAKRQRLSSSSSARSYRANPGSSSSAKSGPIASGSHSWARTQAISSQSGAASSSKEQLFWEGELRQTGNAHVDPRKDTLPTFRLTDILAPRDDIAFAIVSAYVYNYSWLYSLFSPNTPVIAVAQDPEGQETIKTILPNWIKTTPFLRNGMGCMHMKFMLLFYKSGRLRIMISTANMIEYDWRDIENTAWVQDVPLRSAPISHDPKAEDFAAAMVRVLRAISVAPALVSHLRNDHPDLPLQRLEEFRMKWDFSKVKVSLVPSIAGKHEGWPKVILAGHTALMKALRNLNAAADKDKEVILECQGSSIGNYSTQWMNEFHCSARGESAQSWLDVSKARRAKLSFPPVKILFPTSQYVRDSALGEAGGGTMFCRRNQWEGAKFPRELFHQSRSKRGKVLMHSKMILGMFRSRPSVFSGSSNRSDSETEDEDDPESDQEKLIGWLYVGSHNFTPSAWGTLSGSAFNPTLNITNYELGIVLPLRSEEEANRMVCWERPPKKYAHGKDEPWIQSESPAFAQG</sequence>
<evidence type="ECO:0000259" key="16">
    <source>
        <dbReference type="Pfam" id="PF25293"/>
    </source>
</evidence>
<dbReference type="Pfam" id="PF07774">
    <property type="entry name" value="EMC1_C"/>
    <property type="match status" value="1"/>
</dbReference>
<feature type="domain" description="ER membrane protein complex subunit 1 C-terminal" evidence="15">
    <location>
        <begin position="797"/>
        <end position="1001"/>
    </location>
</feature>
<dbReference type="InterPro" id="IPR015943">
    <property type="entry name" value="WD40/YVTN_repeat-like_dom_sf"/>
</dbReference>
<keyword evidence="7" id="KW-0256">Endoplasmic reticulum</keyword>
<keyword evidence="6 14" id="KW-0732">Signal</keyword>
<evidence type="ECO:0000256" key="9">
    <source>
        <dbReference type="ARBA" id="ARBA00023136"/>
    </source>
</evidence>
<dbReference type="Pfam" id="PF06087">
    <property type="entry name" value="Tyr-DNA_phospho"/>
    <property type="match status" value="1"/>
</dbReference>
<feature type="compositionally biased region" description="Acidic residues" evidence="13">
    <location>
        <begin position="1582"/>
        <end position="1591"/>
    </location>
</feature>
<dbReference type="InterPro" id="IPR011678">
    <property type="entry name" value="EMC1_C"/>
</dbReference>
<keyword evidence="18" id="KW-1185">Reference proteome</keyword>
<dbReference type="PROSITE" id="PS50330">
    <property type="entry name" value="UIM"/>
    <property type="match status" value="1"/>
</dbReference>
<dbReference type="InterPro" id="IPR058545">
    <property type="entry name" value="Beta-prop_EMC1_1st"/>
</dbReference>
<dbReference type="HOGENOM" id="CLU_241670_0_0_1"/>
<feature type="compositionally biased region" description="Low complexity" evidence="13">
    <location>
        <begin position="1166"/>
        <end position="1194"/>
    </location>
</feature>
<keyword evidence="10" id="KW-0325">Glycoprotein</keyword>
<dbReference type="InterPro" id="IPR003903">
    <property type="entry name" value="UIM_dom"/>
</dbReference>
<evidence type="ECO:0000256" key="7">
    <source>
        <dbReference type="ARBA" id="ARBA00022824"/>
    </source>
</evidence>
<feature type="region of interest" description="Disordered" evidence="13">
    <location>
        <begin position="1570"/>
        <end position="1592"/>
    </location>
</feature>
<evidence type="ECO:0000256" key="14">
    <source>
        <dbReference type="SAM" id="SignalP"/>
    </source>
</evidence>
<dbReference type="GO" id="GO:0008081">
    <property type="term" value="F:phosphoric diester hydrolase activity"/>
    <property type="evidence" value="ECO:0007669"/>
    <property type="project" value="InterPro"/>
</dbReference>
<feature type="active site" description="Proton donor/acceptor" evidence="11">
    <location>
        <position position="1557"/>
    </location>
</feature>
<feature type="domain" description="EMC1 first beta-propeller" evidence="16">
    <location>
        <begin position="18"/>
        <end position="444"/>
    </location>
</feature>
<dbReference type="Gene3D" id="6.10.140.100">
    <property type="match status" value="1"/>
</dbReference>
<evidence type="ECO:0000256" key="2">
    <source>
        <dbReference type="ARBA" id="ARBA00007904"/>
    </source>
</evidence>
<gene>
    <name evidence="17" type="ORF">FIBRA_07498</name>
</gene>
<dbReference type="GO" id="GO:0072546">
    <property type="term" value="C:EMC complex"/>
    <property type="evidence" value="ECO:0007669"/>
    <property type="project" value="InterPro"/>
</dbReference>
<dbReference type="EMBL" id="HE797184">
    <property type="protein sequence ID" value="CCM05286.1"/>
    <property type="molecule type" value="Genomic_DNA"/>
</dbReference>
<name>J4IBU8_9APHY</name>
<dbReference type="GeneID" id="24100197"/>
<feature type="region of interest" description="Disordered" evidence="13">
    <location>
        <begin position="1095"/>
        <end position="1209"/>
    </location>
</feature>
<dbReference type="SUPFAM" id="SSF50998">
    <property type="entry name" value="Quinoprotein alcohol dehydrogenase-like"/>
    <property type="match status" value="1"/>
</dbReference>
<dbReference type="Gene3D" id="3.30.870.10">
    <property type="entry name" value="Endonuclease Chain A"/>
    <property type="match status" value="2"/>
</dbReference>
<dbReference type="InterPro" id="IPR011047">
    <property type="entry name" value="Quinoprotein_ADH-like_sf"/>
</dbReference>
<keyword evidence="9" id="KW-0472">Membrane</keyword>
<dbReference type="STRING" id="599839.J4IBU8"/>
<organism evidence="17 18">
    <name type="scientific">Fibroporia radiculosa</name>
    <dbReference type="NCBI Taxonomy" id="599839"/>
    <lineage>
        <taxon>Eukaryota</taxon>
        <taxon>Fungi</taxon>
        <taxon>Dikarya</taxon>
        <taxon>Basidiomycota</taxon>
        <taxon>Agaricomycotina</taxon>
        <taxon>Agaricomycetes</taxon>
        <taxon>Polyporales</taxon>
        <taxon>Fibroporiaceae</taxon>
        <taxon>Fibroporia</taxon>
    </lineage>
</organism>
<dbReference type="InParanoid" id="J4IBU8"/>
<dbReference type="GO" id="GO:0006281">
    <property type="term" value="P:DNA repair"/>
    <property type="evidence" value="ECO:0007669"/>
    <property type="project" value="InterPro"/>
</dbReference>
<feature type="binding site" evidence="12">
    <location>
        <position position="1315"/>
    </location>
    <ligand>
        <name>substrate</name>
    </ligand>
</feature>
<evidence type="ECO:0000256" key="13">
    <source>
        <dbReference type="SAM" id="MobiDB-lite"/>
    </source>
</evidence>
<dbReference type="Proteomes" id="UP000006352">
    <property type="component" value="Unassembled WGS sequence"/>
</dbReference>
<evidence type="ECO:0000256" key="1">
    <source>
        <dbReference type="ARBA" id="ARBA00004115"/>
    </source>
</evidence>
<protein>
    <recommendedName>
        <fullName evidence="4">ER membrane protein complex subunit 1</fullName>
    </recommendedName>
</protein>
<feature type="signal peptide" evidence="14">
    <location>
        <begin position="1"/>
        <end position="18"/>
    </location>
</feature>